<dbReference type="InterPro" id="IPR017082">
    <property type="entry name" value="Ribosomal_mS29_fun"/>
</dbReference>
<dbReference type="STRING" id="559304.G8Y5S2"/>
<comment type="subcellular location">
    <subcellularLocation>
        <location evidence="1">Mitochondrion</location>
    </subcellularLocation>
</comment>
<evidence type="ECO:0000256" key="4">
    <source>
        <dbReference type="ARBA" id="ARBA00022980"/>
    </source>
</evidence>
<dbReference type="Proteomes" id="UP000005222">
    <property type="component" value="Chromosome K"/>
</dbReference>
<dbReference type="AlphaFoldDB" id="G8Y5S2"/>
<dbReference type="OrthoDB" id="274828at2759"/>
<protein>
    <recommendedName>
        <fullName evidence="7">Small ribosomal subunit protein mS29</fullName>
    </recommendedName>
</protein>
<dbReference type="eggNOG" id="KOG3928">
    <property type="taxonomic scope" value="Eukaryota"/>
</dbReference>
<evidence type="ECO:0000256" key="7">
    <source>
        <dbReference type="ARBA" id="ARBA00035140"/>
    </source>
</evidence>
<sequence length="492" mass="55373">MFRLGFKRTHVGTCWDANARQLRQLSRSSITFAASAPKQRDGKKKIKLGIKKKAAAPSKPKRSGMTHLKFKDAVRALNFEKNAADISGSGIKPLSFDALKSQDSSVVKYDQYALQTLRALDSFKKYQHHELFSEPVSLVNSNTLEISKFLENFDSSSKNNRLCLIGSKGIGKSTLLSQAKALALSKFQKDVVLLHLDHTEKIVEGSSDYIFNKRLGKYQQPMFTKRWIMKLREANKEVFEKMPLTRDVSFTSKKTEYNLKKNENSLYDFVLLNHDFGKVGPSTAFSFFIEELVAHSKNIPVLVTIDNFNVITSEPLTAYYHPNFTPIHVSEFEIGDFILNLASGKLSFSKGGVLLSESKDVADRHTLSVGLGITEYNPYWKVDECDVSIAENLLDNGGVAPLKLKELSKAQTRTLMSFWKDVNVLQNRDYPLQEVFKSFEQIASEEVAKAAGANVEDHEFDPEVHFEKIVNHNFVRSAGNPGHLLKSVALSY</sequence>
<name>G8Y5S2_PICSO</name>
<reference evidence="9" key="1">
    <citation type="submission" date="2011-10" db="EMBL/GenBank/DDBJ databases">
        <authorList>
            <person name="Genoscope - CEA"/>
        </authorList>
    </citation>
    <scope>NUCLEOTIDE SEQUENCE</scope>
</reference>
<evidence type="ECO:0000256" key="6">
    <source>
        <dbReference type="ARBA" id="ARBA00023274"/>
    </source>
</evidence>
<dbReference type="Proteomes" id="UP000005222">
    <property type="component" value="Chromosome L"/>
</dbReference>
<organism evidence="9 10">
    <name type="scientific">Pichia sorbitophila (strain ATCC MYA-4447 / BCRC 22081 / CBS 7064 / NBRC 10061 / NRRL Y-12695)</name>
    <name type="common">Hybrid yeast</name>
    <dbReference type="NCBI Taxonomy" id="559304"/>
    <lineage>
        <taxon>Eukaryota</taxon>
        <taxon>Fungi</taxon>
        <taxon>Dikarya</taxon>
        <taxon>Ascomycota</taxon>
        <taxon>Saccharomycotina</taxon>
        <taxon>Pichiomycetes</taxon>
        <taxon>Debaryomycetaceae</taxon>
        <taxon>Millerozyma</taxon>
    </lineage>
</organism>
<dbReference type="FunCoup" id="G8Y5S2">
    <property type="interactions" value="189"/>
</dbReference>
<reference evidence="10" key="2">
    <citation type="journal article" date="2012" name="G3 (Bethesda)">
        <title>Pichia sorbitophila, an interspecies yeast hybrid reveals early steps of genome resolution following polyploidization.</title>
        <authorList>
            <person name="Leh Louis V."/>
            <person name="Despons L."/>
            <person name="Friedrich A."/>
            <person name="Martin T."/>
            <person name="Durrens P."/>
            <person name="Casaregola S."/>
            <person name="Neuveglise C."/>
            <person name="Fairhead C."/>
            <person name="Marck C."/>
            <person name="Cruz J.A."/>
            <person name="Straub M.L."/>
            <person name="Kugler V."/>
            <person name="Sacerdot C."/>
            <person name="Uzunov Z."/>
            <person name="Thierry A."/>
            <person name="Weiss S."/>
            <person name="Bleykasten C."/>
            <person name="De Montigny J."/>
            <person name="Jacques N."/>
            <person name="Jung P."/>
            <person name="Lemaire M."/>
            <person name="Mallet S."/>
            <person name="Morel G."/>
            <person name="Richard G.F."/>
            <person name="Sarkar A."/>
            <person name="Savel G."/>
            <person name="Schacherer J."/>
            <person name="Seret M.L."/>
            <person name="Talla E."/>
            <person name="Samson G."/>
            <person name="Jubin C."/>
            <person name="Poulain J."/>
            <person name="Vacherie B."/>
            <person name="Barbe V."/>
            <person name="Pelletier E."/>
            <person name="Sherman D.J."/>
            <person name="Westhof E."/>
            <person name="Weissenbach J."/>
            <person name="Baret P.V."/>
            <person name="Wincker P."/>
            <person name="Gaillardin C."/>
            <person name="Dujon B."/>
            <person name="Souciet J.L."/>
        </authorList>
    </citation>
    <scope>NUCLEOTIDE SEQUENCE [LARGE SCALE GENOMIC DNA]</scope>
    <source>
        <strain evidence="10">ATCC MYA-4447 / BCRC 22081 / CBS 7064 / NBRC 10061 / NRRL Y-12695</strain>
    </source>
</reference>
<dbReference type="EMBL" id="FO082049">
    <property type="protein sequence ID" value="CCE83952.1"/>
    <property type="molecule type" value="Genomic_DNA"/>
</dbReference>
<evidence type="ECO:0000256" key="5">
    <source>
        <dbReference type="ARBA" id="ARBA00023128"/>
    </source>
</evidence>
<evidence type="ECO:0000313" key="8">
    <source>
        <dbReference type="EMBL" id="CCE83952.1"/>
    </source>
</evidence>
<evidence type="ECO:0000256" key="2">
    <source>
        <dbReference type="ARBA" id="ARBA00009863"/>
    </source>
</evidence>
<dbReference type="GO" id="GO:0005763">
    <property type="term" value="C:mitochondrial small ribosomal subunit"/>
    <property type="evidence" value="ECO:0007669"/>
    <property type="project" value="InterPro"/>
</dbReference>
<evidence type="ECO:0000313" key="10">
    <source>
        <dbReference type="Proteomes" id="UP000005222"/>
    </source>
</evidence>
<keyword evidence="5" id="KW-0496">Mitochondrion</keyword>
<dbReference type="PANTHER" id="PTHR12810:SF0">
    <property type="entry name" value="SMALL RIBOSOMAL SUBUNIT PROTEIN MS29"/>
    <property type="match status" value="1"/>
</dbReference>
<dbReference type="InParanoid" id="G8Y5S2"/>
<dbReference type="Gene3D" id="3.40.50.300">
    <property type="entry name" value="P-loop containing nucleotide triphosphate hydrolases"/>
    <property type="match status" value="1"/>
</dbReference>
<dbReference type="GO" id="GO:0003735">
    <property type="term" value="F:structural constituent of ribosome"/>
    <property type="evidence" value="ECO:0007669"/>
    <property type="project" value="TreeGrafter"/>
</dbReference>
<gene>
    <name evidence="9" type="primary">Piso0_004549</name>
    <name evidence="8" type="ORF">GNLVRS01_PISO0K19326g</name>
    <name evidence="9" type="ORF">GNLVRS01_PISO0L19327g</name>
</gene>
<keyword evidence="4" id="KW-0689">Ribosomal protein</keyword>
<accession>G8Y5S2</accession>
<dbReference type="InterPro" id="IPR019368">
    <property type="entry name" value="Ribosomal_mS29"/>
</dbReference>
<evidence type="ECO:0000256" key="1">
    <source>
        <dbReference type="ARBA" id="ARBA00004173"/>
    </source>
</evidence>
<proteinExistence type="inferred from homology"/>
<dbReference type="EMBL" id="FO082048">
    <property type="protein sequence ID" value="CCE84983.1"/>
    <property type="molecule type" value="Genomic_DNA"/>
</dbReference>
<dbReference type="PANTHER" id="PTHR12810">
    <property type="entry name" value="MITOCHONDRIAL 28S RIBOSOMAL PROTEIN S29"/>
    <property type="match status" value="1"/>
</dbReference>
<dbReference type="HOGENOM" id="CLU_039957_0_0_1"/>
<keyword evidence="10" id="KW-1185">Reference proteome</keyword>
<evidence type="ECO:0000313" key="9">
    <source>
        <dbReference type="EMBL" id="CCE84983.1"/>
    </source>
</evidence>
<comment type="similarity">
    <text evidence="2">Belongs to the mitochondrion-specific ribosomal protein mS29 family.</text>
</comment>
<dbReference type="GO" id="GO:0032543">
    <property type="term" value="P:mitochondrial translation"/>
    <property type="evidence" value="ECO:0007669"/>
    <property type="project" value="InterPro"/>
</dbReference>
<dbReference type="Pfam" id="PF10236">
    <property type="entry name" value="DAP3"/>
    <property type="match status" value="1"/>
</dbReference>
<dbReference type="InterPro" id="IPR027417">
    <property type="entry name" value="P-loop_NTPase"/>
</dbReference>
<keyword evidence="6" id="KW-0687">Ribonucleoprotein</keyword>
<evidence type="ECO:0000256" key="3">
    <source>
        <dbReference type="ARBA" id="ARBA00022946"/>
    </source>
</evidence>
<dbReference type="PIRSF" id="PIRSF036996">
    <property type="entry name" value="RSM23"/>
    <property type="match status" value="1"/>
</dbReference>
<dbReference type="OMA" id="ESNCTIH"/>
<keyword evidence="3" id="KW-0809">Transit peptide</keyword>